<protein>
    <recommendedName>
        <fullName evidence="3">Multidrug export protein MepA</fullName>
    </recommendedName>
</protein>
<accession>A0ABS7KZP5</accession>
<feature type="transmembrane region" description="Helical" evidence="10">
    <location>
        <begin position="167"/>
        <end position="190"/>
    </location>
</feature>
<keyword evidence="5" id="KW-1003">Cell membrane</keyword>
<feature type="transmembrane region" description="Helical" evidence="10">
    <location>
        <begin position="320"/>
        <end position="343"/>
    </location>
</feature>
<evidence type="ECO:0000256" key="3">
    <source>
        <dbReference type="ARBA" id="ARBA00022106"/>
    </source>
</evidence>
<name>A0ABS7KZP5_CLOSR</name>
<feature type="transmembrane region" description="Helical" evidence="10">
    <location>
        <begin position="99"/>
        <end position="118"/>
    </location>
</feature>
<dbReference type="EMBL" id="JAIKTU010000008">
    <property type="protein sequence ID" value="MBY0755987.1"/>
    <property type="molecule type" value="Genomic_DNA"/>
</dbReference>
<dbReference type="InterPro" id="IPR051327">
    <property type="entry name" value="MATE_MepA_subfamily"/>
</dbReference>
<evidence type="ECO:0000256" key="9">
    <source>
        <dbReference type="ARBA" id="ARBA00023251"/>
    </source>
</evidence>
<dbReference type="RefSeq" id="WP_221861308.1">
    <property type="nucleotide sequence ID" value="NZ_JAIKTU010000008.1"/>
</dbReference>
<evidence type="ECO:0000256" key="4">
    <source>
        <dbReference type="ARBA" id="ARBA00022448"/>
    </source>
</evidence>
<feature type="transmembrane region" description="Helical" evidence="10">
    <location>
        <begin position="424"/>
        <end position="445"/>
    </location>
</feature>
<feature type="transmembrane region" description="Helical" evidence="10">
    <location>
        <begin position="237"/>
        <end position="260"/>
    </location>
</feature>
<dbReference type="Pfam" id="PF01554">
    <property type="entry name" value="MatE"/>
    <property type="match status" value="2"/>
</dbReference>
<keyword evidence="6 10" id="KW-0812">Transmembrane</keyword>
<keyword evidence="9" id="KW-0046">Antibiotic resistance</keyword>
<keyword evidence="8 10" id="KW-0472">Membrane</keyword>
<evidence type="ECO:0000256" key="7">
    <source>
        <dbReference type="ARBA" id="ARBA00022989"/>
    </source>
</evidence>
<dbReference type="InterPro" id="IPR002528">
    <property type="entry name" value="MATE_fam"/>
</dbReference>
<comment type="subcellular location">
    <subcellularLocation>
        <location evidence="1">Cell membrane</location>
        <topology evidence="1">Multi-pass membrane protein</topology>
    </subcellularLocation>
</comment>
<keyword evidence="4" id="KW-0813">Transport</keyword>
<organism evidence="11 12">
    <name type="scientific">Clostridium sardiniense</name>
    <name type="common">Clostridium absonum</name>
    <dbReference type="NCBI Taxonomy" id="29369"/>
    <lineage>
        <taxon>Bacteria</taxon>
        <taxon>Bacillati</taxon>
        <taxon>Bacillota</taxon>
        <taxon>Clostridia</taxon>
        <taxon>Eubacteriales</taxon>
        <taxon>Clostridiaceae</taxon>
        <taxon>Clostridium</taxon>
    </lineage>
</organism>
<dbReference type="InterPro" id="IPR045070">
    <property type="entry name" value="MATE_MepA-like"/>
</dbReference>
<dbReference type="PANTHER" id="PTHR43823">
    <property type="entry name" value="SPORULATION PROTEIN YKVU"/>
    <property type="match status" value="1"/>
</dbReference>
<dbReference type="PIRSF" id="PIRSF006603">
    <property type="entry name" value="DinF"/>
    <property type="match status" value="1"/>
</dbReference>
<feature type="transmembrane region" description="Helical" evidence="10">
    <location>
        <begin position="138"/>
        <end position="155"/>
    </location>
</feature>
<feature type="transmembrane region" description="Helical" evidence="10">
    <location>
        <begin position="393"/>
        <end position="412"/>
    </location>
</feature>
<comment type="caution">
    <text evidence="11">The sequence shown here is derived from an EMBL/GenBank/DDBJ whole genome shotgun (WGS) entry which is preliminary data.</text>
</comment>
<evidence type="ECO:0000256" key="1">
    <source>
        <dbReference type="ARBA" id="ARBA00004651"/>
    </source>
</evidence>
<gene>
    <name evidence="11" type="ORF">K5V21_11065</name>
</gene>
<feature type="transmembrane region" description="Helical" evidence="10">
    <location>
        <begin position="56"/>
        <end position="78"/>
    </location>
</feature>
<dbReference type="Proteomes" id="UP001299068">
    <property type="component" value="Unassembled WGS sequence"/>
</dbReference>
<dbReference type="NCBIfam" id="TIGR00797">
    <property type="entry name" value="matE"/>
    <property type="match status" value="1"/>
</dbReference>
<evidence type="ECO:0000256" key="6">
    <source>
        <dbReference type="ARBA" id="ARBA00022692"/>
    </source>
</evidence>
<evidence type="ECO:0000256" key="5">
    <source>
        <dbReference type="ARBA" id="ARBA00022475"/>
    </source>
</evidence>
<feature type="transmembrane region" description="Helical" evidence="10">
    <location>
        <begin position="12"/>
        <end position="36"/>
    </location>
</feature>
<feature type="transmembrane region" description="Helical" evidence="10">
    <location>
        <begin position="272"/>
        <end position="292"/>
    </location>
</feature>
<dbReference type="PANTHER" id="PTHR43823:SF3">
    <property type="entry name" value="MULTIDRUG EXPORT PROTEIN MEPA"/>
    <property type="match status" value="1"/>
</dbReference>
<proteinExistence type="inferred from homology"/>
<feature type="transmembrane region" description="Helical" evidence="10">
    <location>
        <begin position="363"/>
        <end position="381"/>
    </location>
</feature>
<sequence length="466" mass="50678">MNKQKRLGEEKISKLLLTFSIPAIVGMMVNTLYNIIDRMYIGNIEGVGQLAITGVGITMPIMTIILAFGMLVGIGTAARVSLKLGQHDKKAAEKHLGNAFTLIIIISIVITIVGLIFLDPILNVFGASENTEIYARQYMQIIFIGTIVNMLSFGLNHSIRSDGSPKIAMLSMLIGAITNIILDPIFIFALDMGVRGAAIATVISQVLTTIWILQYFTRGKSIIKLRVENLMLEKSTIISIFSIGMSPFSMQLAASIVQVLANNSLKEYGGDLAIGAMTIISSISMIFLMPIFGINQGSQPIIGYNYGAGKYHRVKETVKYGAIAATIIVVLGWIAIQFAPHLLIRIFNNDPELVSIATTGIRIYLFMLPVIGFQVISSNYFQSVGKAKISMFLSLLRQVILLIPCLVILPNIPGLNGEVLGLTGIWLSGAISDALSSLITGIIFYNSVKKLKEIVTVDGKEELELC</sequence>
<reference evidence="11 12" key="1">
    <citation type="journal article" date="2021" name="Cell Host Microbe">
        <title>in vivo commensal control of Clostridioides difficile virulence.</title>
        <authorList>
            <person name="Girinathan B.P."/>
            <person name="Dibenedetto N."/>
            <person name="Worley J.N."/>
            <person name="Peltier J."/>
            <person name="Arrieta-Ortiz M.L."/>
            <person name="Rupa Christinal Immanuel S."/>
            <person name="Lavin R."/>
            <person name="Delaney M.L."/>
            <person name="Cummins C."/>
            <person name="Hoffmann M."/>
            <person name="Luo Y."/>
            <person name="Gonzalez-Escalona N."/>
            <person name="Allard M."/>
            <person name="Onderdonk A.B."/>
            <person name="Gerber G.K."/>
            <person name="Sonenshein A.L."/>
            <person name="Baliga N."/>
            <person name="Dupuy B."/>
            <person name="Bry L."/>
        </authorList>
    </citation>
    <scope>NUCLEOTIDE SEQUENCE [LARGE SCALE GENOMIC DNA]</scope>
    <source>
        <strain evidence="11 12">DSM 599</strain>
    </source>
</reference>
<evidence type="ECO:0000256" key="8">
    <source>
        <dbReference type="ARBA" id="ARBA00023136"/>
    </source>
</evidence>
<evidence type="ECO:0000256" key="2">
    <source>
        <dbReference type="ARBA" id="ARBA00008417"/>
    </source>
</evidence>
<evidence type="ECO:0000313" key="12">
    <source>
        <dbReference type="Proteomes" id="UP001299068"/>
    </source>
</evidence>
<comment type="similarity">
    <text evidence="2">Belongs to the multi antimicrobial extrusion (MATE) (TC 2.A.66.1) family. MepA subfamily.</text>
</comment>
<evidence type="ECO:0000313" key="11">
    <source>
        <dbReference type="EMBL" id="MBY0755987.1"/>
    </source>
</evidence>
<feature type="transmembrane region" description="Helical" evidence="10">
    <location>
        <begin position="196"/>
        <end position="216"/>
    </location>
</feature>
<keyword evidence="12" id="KW-1185">Reference proteome</keyword>
<keyword evidence="7 10" id="KW-1133">Transmembrane helix</keyword>
<dbReference type="CDD" id="cd13143">
    <property type="entry name" value="MATE_MepA_like"/>
    <property type="match status" value="1"/>
</dbReference>
<dbReference type="InterPro" id="IPR048279">
    <property type="entry name" value="MdtK-like"/>
</dbReference>
<evidence type="ECO:0000256" key="10">
    <source>
        <dbReference type="SAM" id="Phobius"/>
    </source>
</evidence>